<evidence type="ECO:0000256" key="6">
    <source>
        <dbReference type="SAM" id="Phobius"/>
    </source>
</evidence>
<dbReference type="EMBL" id="CP000747">
    <property type="protein sequence ID" value="ACG76676.1"/>
    <property type="molecule type" value="Genomic_DNA"/>
</dbReference>
<keyword evidence="2" id="KW-1003">Cell membrane</keyword>
<dbReference type="GO" id="GO:0005886">
    <property type="term" value="C:plasma membrane"/>
    <property type="evidence" value="ECO:0007669"/>
    <property type="project" value="UniProtKB-SubCell"/>
</dbReference>
<keyword evidence="7" id="KW-0732">Signal</keyword>
<feature type="transmembrane region" description="Helical" evidence="6">
    <location>
        <begin position="72"/>
        <end position="92"/>
    </location>
</feature>
<dbReference type="PANTHER" id="PTHR42920">
    <property type="entry name" value="OS03G0707200 PROTEIN-RELATED"/>
    <property type="match status" value="1"/>
</dbReference>
<feature type="chain" id="PRO_5002825347" evidence="7">
    <location>
        <begin position="24"/>
        <end position="301"/>
    </location>
</feature>
<dbReference type="Pfam" id="PF00892">
    <property type="entry name" value="EamA"/>
    <property type="match status" value="1"/>
</dbReference>
<feature type="transmembrane region" description="Helical" evidence="6">
    <location>
        <begin position="42"/>
        <end position="60"/>
    </location>
</feature>
<keyword evidence="3 6" id="KW-0812">Transmembrane</keyword>
<evidence type="ECO:0000259" key="8">
    <source>
        <dbReference type="Pfam" id="PF00892"/>
    </source>
</evidence>
<dbReference type="InterPro" id="IPR000620">
    <property type="entry name" value="EamA_dom"/>
</dbReference>
<feature type="transmembrane region" description="Helical" evidence="6">
    <location>
        <begin position="174"/>
        <end position="197"/>
    </location>
</feature>
<keyword evidence="4 6" id="KW-1133">Transmembrane helix</keyword>
<dbReference type="SUPFAM" id="SSF103481">
    <property type="entry name" value="Multidrug resistance efflux transporter EmrE"/>
    <property type="match status" value="2"/>
</dbReference>
<dbReference type="Proteomes" id="UP000001868">
    <property type="component" value="Chromosome"/>
</dbReference>
<dbReference type="KEGG" id="pzu:PHZ_c0262"/>
<feature type="transmembrane region" description="Helical" evidence="6">
    <location>
        <begin position="203"/>
        <end position="226"/>
    </location>
</feature>
<dbReference type="InterPro" id="IPR051258">
    <property type="entry name" value="Diverse_Substrate_Transporter"/>
</dbReference>
<evidence type="ECO:0000256" key="3">
    <source>
        <dbReference type="ARBA" id="ARBA00022692"/>
    </source>
</evidence>
<organism evidence="9 10">
    <name type="scientific">Phenylobacterium zucineum (strain HLK1)</name>
    <dbReference type="NCBI Taxonomy" id="450851"/>
    <lineage>
        <taxon>Bacteria</taxon>
        <taxon>Pseudomonadati</taxon>
        <taxon>Pseudomonadota</taxon>
        <taxon>Alphaproteobacteria</taxon>
        <taxon>Caulobacterales</taxon>
        <taxon>Caulobacteraceae</taxon>
        <taxon>Phenylobacterium</taxon>
    </lineage>
</organism>
<dbReference type="STRING" id="450851.PHZ_c0262"/>
<dbReference type="PANTHER" id="PTHR42920:SF5">
    <property type="entry name" value="EAMA DOMAIN-CONTAINING PROTEIN"/>
    <property type="match status" value="1"/>
</dbReference>
<dbReference type="Gene3D" id="1.10.3730.20">
    <property type="match status" value="1"/>
</dbReference>
<evidence type="ECO:0000313" key="10">
    <source>
        <dbReference type="Proteomes" id="UP000001868"/>
    </source>
</evidence>
<gene>
    <name evidence="9" type="ordered locus">PHZ_c0262</name>
</gene>
<accession>B4RD72</accession>
<dbReference type="AlphaFoldDB" id="B4RD72"/>
<evidence type="ECO:0000256" key="4">
    <source>
        <dbReference type="ARBA" id="ARBA00022989"/>
    </source>
</evidence>
<evidence type="ECO:0000256" key="5">
    <source>
        <dbReference type="ARBA" id="ARBA00023136"/>
    </source>
</evidence>
<feature type="transmembrane region" description="Helical" evidence="6">
    <location>
        <begin position="148"/>
        <end position="167"/>
    </location>
</feature>
<feature type="transmembrane region" description="Helical" evidence="6">
    <location>
        <begin position="123"/>
        <end position="142"/>
    </location>
</feature>
<sequence>MARNAAWPMGVVAPLLAVTAAMAAFQVGAAFAKQLFPAVGPQGAAALRIVLGALMLLAVGRPWRAWPGRGSIVPLIGLGISVAGVILFFYLAIDRLPLGVAIALQFLGPLSVAVFGSRRASDLVWAATAAAGVWLLVGVGRQTGALDLLGIGWALAAAACWAGYILVGRRVSQGYGVAVASLSIGVAALVVLPVGLAHAGPALFAPAILPLALLVALMSTAVPFALEFFAMPRMPARTFAVFTSLEPAFGVLSGLFLLHERLSPAQVGGVAMVVAAAAAAAWSSAAGAPAAHPDLADAAPN</sequence>
<dbReference type="RefSeq" id="WP_012520824.1">
    <property type="nucleotide sequence ID" value="NC_011144.1"/>
</dbReference>
<evidence type="ECO:0000256" key="7">
    <source>
        <dbReference type="SAM" id="SignalP"/>
    </source>
</evidence>
<dbReference type="InterPro" id="IPR037185">
    <property type="entry name" value="EmrE-like"/>
</dbReference>
<keyword evidence="10" id="KW-1185">Reference proteome</keyword>
<evidence type="ECO:0000256" key="2">
    <source>
        <dbReference type="ARBA" id="ARBA00022475"/>
    </source>
</evidence>
<dbReference type="eggNOG" id="COG5006">
    <property type="taxonomic scope" value="Bacteria"/>
</dbReference>
<dbReference type="HOGENOM" id="CLU_057295_0_1_5"/>
<protein>
    <submittedName>
        <fullName evidence="9">Conserved predicted permease, DMT superfamily</fullName>
    </submittedName>
</protein>
<feature type="domain" description="EamA" evidence="8">
    <location>
        <begin position="149"/>
        <end position="278"/>
    </location>
</feature>
<evidence type="ECO:0000313" key="9">
    <source>
        <dbReference type="EMBL" id="ACG76676.1"/>
    </source>
</evidence>
<feature type="transmembrane region" description="Helical" evidence="6">
    <location>
        <begin position="98"/>
        <end position="116"/>
    </location>
</feature>
<feature type="signal peptide" evidence="7">
    <location>
        <begin position="1"/>
        <end position="23"/>
    </location>
</feature>
<name>B4RD72_PHEZH</name>
<comment type="subcellular location">
    <subcellularLocation>
        <location evidence="1">Cell membrane</location>
        <topology evidence="1">Multi-pass membrane protein</topology>
    </subcellularLocation>
</comment>
<proteinExistence type="predicted"/>
<dbReference type="OrthoDB" id="9815120at2"/>
<keyword evidence="5 6" id="KW-0472">Membrane</keyword>
<reference evidence="9 10" key="1">
    <citation type="journal article" date="2008" name="BMC Genomics">
        <title>Complete genome of Phenylobacterium zucineum - a novel facultative intracellular bacterium isolated from human erythroleukemia cell line K562.</title>
        <authorList>
            <person name="Luo Y."/>
            <person name="Xu X."/>
            <person name="Ding Z."/>
            <person name="Liu Z."/>
            <person name="Zhang B."/>
            <person name="Yan Z."/>
            <person name="Sun J."/>
            <person name="Hu S."/>
            <person name="Hu X."/>
        </authorList>
    </citation>
    <scope>NUCLEOTIDE SEQUENCE [LARGE SCALE GENOMIC DNA]</scope>
    <source>
        <strain evidence="9 10">HLK1</strain>
    </source>
</reference>
<evidence type="ECO:0000256" key="1">
    <source>
        <dbReference type="ARBA" id="ARBA00004651"/>
    </source>
</evidence>